<sequence>MGAPDETRTTSDPASGAEGLARARRRVDDATRAARQARIAAAGALRARARRRSSRFRVAAVVCVAVLVVALGGLVTLWVQNRDAAGRSAAEQAALEASQAGVAALLTADPTDPAAYIDRALAVTTGEQHDRIRDVADALSAEVRGMGRPSSGTVLSAGLVTDPPSDDDGAVAVSLVVAEASDPALVGADPGQNRVTVEVTVTRVGSRWLISGTEPA</sequence>
<evidence type="ECO:0000313" key="5">
    <source>
        <dbReference type="EMBL" id="MEE3851129.1"/>
    </source>
</evidence>
<feature type="region of interest" description="Disordered" evidence="3">
    <location>
        <begin position="1"/>
        <end position="26"/>
    </location>
</feature>
<dbReference type="RefSeq" id="WP_330432813.1">
    <property type="nucleotide sequence ID" value="NZ_JAZDUF010000003.1"/>
</dbReference>
<keyword evidence="4" id="KW-0812">Transmembrane</keyword>
<accession>A0ABU7MDE6</accession>
<keyword evidence="4" id="KW-1133">Transmembrane helix</keyword>
<comment type="caution">
    <text evidence="5">The sequence shown here is derived from an EMBL/GenBank/DDBJ whole genome shotgun (WGS) entry which is preliminary data.</text>
</comment>
<organism evidence="5 6">
    <name type="scientific">Gordonia sesuvii</name>
    <dbReference type="NCBI Taxonomy" id="3116777"/>
    <lineage>
        <taxon>Bacteria</taxon>
        <taxon>Bacillati</taxon>
        <taxon>Actinomycetota</taxon>
        <taxon>Actinomycetes</taxon>
        <taxon>Mycobacteriales</taxon>
        <taxon>Gordoniaceae</taxon>
        <taxon>Gordonia</taxon>
    </lineage>
</organism>
<evidence type="ECO:0000256" key="4">
    <source>
        <dbReference type="SAM" id="Phobius"/>
    </source>
</evidence>
<comment type="subcellular location">
    <subcellularLocation>
        <location evidence="1">Membrane</location>
    </subcellularLocation>
</comment>
<dbReference type="PANTHER" id="PTHR37042:SF4">
    <property type="entry name" value="OUTER MEMBRANE PROTEIN RV1973"/>
    <property type="match status" value="1"/>
</dbReference>
<feature type="transmembrane region" description="Helical" evidence="4">
    <location>
        <begin position="56"/>
        <end position="79"/>
    </location>
</feature>
<evidence type="ECO:0000313" key="6">
    <source>
        <dbReference type="Proteomes" id="UP001347146"/>
    </source>
</evidence>
<dbReference type="EMBL" id="JAZDUF010000003">
    <property type="protein sequence ID" value="MEE3851129.1"/>
    <property type="molecule type" value="Genomic_DNA"/>
</dbReference>
<name>A0ABU7MDE6_9ACTN</name>
<evidence type="ECO:0000256" key="3">
    <source>
        <dbReference type="SAM" id="MobiDB-lite"/>
    </source>
</evidence>
<evidence type="ECO:0000256" key="2">
    <source>
        <dbReference type="ARBA" id="ARBA00023136"/>
    </source>
</evidence>
<evidence type="ECO:0008006" key="7">
    <source>
        <dbReference type="Google" id="ProtNLM"/>
    </source>
</evidence>
<gene>
    <name evidence="5" type="ORF">VZC37_12345</name>
</gene>
<protein>
    <recommendedName>
        <fullName evidence="7">Mce-associated membrane protein</fullName>
    </recommendedName>
</protein>
<keyword evidence="6" id="KW-1185">Reference proteome</keyword>
<keyword evidence="2 4" id="KW-0472">Membrane</keyword>
<reference evidence="5 6" key="1">
    <citation type="submission" date="2024-01" db="EMBL/GenBank/DDBJ databases">
        <title>Draft genome sequence of Gordonia sp. LSe1-13.</title>
        <authorList>
            <person name="Suphannarot A."/>
            <person name="Mingma R."/>
        </authorList>
    </citation>
    <scope>NUCLEOTIDE SEQUENCE [LARGE SCALE GENOMIC DNA]</scope>
    <source>
        <strain evidence="5 6">LSe1-13</strain>
    </source>
</reference>
<dbReference type="PANTHER" id="PTHR37042">
    <property type="entry name" value="OUTER MEMBRANE PROTEIN RV1973"/>
    <property type="match status" value="1"/>
</dbReference>
<proteinExistence type="predicted"/>
<evidence type="ECO:0000256" key="1">
    <source>
        <dbReference type="ARBA" id="ARBA00004370"/>
    </source>
</evidence>
<dbReference type="Proteomes" id="UP001347146">
    <property type="component" value="Unassembled WGS sequence"/>
</dbReference>